<reference evidence="1" key="2">
    <citation type="journal article" date="2015" name="Data Brief">
        <title>Shoot transcriptome of the giant reed, Arundo donax.</title>
        <authorList>
            <person name="Barrero R.A."/>
            <person name="Guerrero F.D."/>
            <person name="Moolhuijzen P."/>
            <person name="Goolsby J.A."/>
            <person name="Tidwell J."/>
            <person name="Bellgard S.E."/>
            <person name="Bellgard M.I."/>
        </authorList>
    </citation>
    <scope>NUCLEOTIDE SEQUENCE</scope>
    <source>
        <tissue evidence="1">Shoot tissue taken approximately 20 cm above the soil surface</tissue>
    </source>
</reference>
<name>A0A0A9DK59_ARUDO</name>
<protein>
    <submittedName>
        <fullName evidence="1">Uncharacterized protein</fullName>
    </submittedName>
</protein>
<dbReference type="EMBL" id="GBRH01209714">
    <property type="protein sequence ID" value="JAD88181.1"/>
    <property type="molecule type" value="Transcribed_RNA"/>
</dbReference>
<sequence length="86" mass="9560">MHETSIFSFSSWKERGYTCVQQENDKIGASSSSVNSICTHLYTSGITRQGFCMGTSHSTASSLEEVVVRARRRQLQELLLDVASNL</sequence>
<dbReference type="AlphaFoldDB" id="A0A0A9DK59"/>
<evidence type="ECO:0000313" key="1">
    <source>
        <dbReference type="EMBL" id="JAD88181.1"/>
    </source>
</evidence>
<reference evidence="1" key="1">
    <citation type="submission" date="2014-09" db="EMBL/GenBank/DDBJ databases">
        <authorList>
            <person name="Magalhaes I.L.F."/>
            <person name="Oliveira U."/>
            <person name="Santos F.R."/>
            <person name="Vidigal T.H.D.A."/>
            <person name="Brescovit A.D."/>
            <person name="Santos A.J."/>
        </authorList>
    </citation>
    <scope>NUCLEOTIDE SEQUENCE</scope>
    <source>
        <tissue evidence="1">Shoot tissue taken approximately 20 cm above the soil surface</tissue>
    </source>
</reference>
<organism evidence="1">
    <name type="scientific">Arundo donax</name>
    <name type="common">Giant reed</name>
    <name type="synonym">Donax arundinaceus</name>
    <dbReference type="NCBI Taxonomy" id="35708"/>
    <lineage>
        <taxon>Eukaryota</taxon>
        <taxon>Viridiplantae</taxon>
        <taxon>Streptophyta</taxon>
        <taxon>Embryophyta</taxon>
        <taxon>Tracheophyta</taxon>
        <taxon>Spermatophyta</taxon>
        <taxon>Magnoliopsida</taxon>
        <taxon>Liliopsida</taxon>
        <taxon>Poales</taxon>
        <taxon>Poaceae</taxon>
        <taxon>PACMAD clade</taxon>
        <taxon>Arundinoideae</taxon>
        <taxon>Arundineae</taxon>
        <taxon>Arundo</taxon>
    </lineage>
</organism>
<accession>A0A0A9DK59</accession>
<proteinExistence type="predicted"/>